<keyword evidence="4" id="KW-1185">Reference proteome</keyword>
<organism evidence="3 4">
    <name type="scientific">Nocardioides hwasunensis</name>
    <dbReference type="NCBI Taxonomy" id="397258"/>
    <lineage>
        <taxon>Bacteria</taxon>
        <taxon>Bacillati</taxon>
        <taxon>Actinomycetota</taxon>
        <taxon>Actinomycetes</taxon>
        <taxon>Propionibacteriales</taxon>
        <taxon>Nocardioidaceae</taxon>
        <taxon>Nocardioides</taxon>
    </lineage>
</organism>
<proteinExistence type="predicted"/>
<evidence type="ECO:0008006" key="5">
    <source>
        <dbReference type="Google" id="ProtNLM"/>
    </source>
</evidence>
<keyword evidence="2" id="KW-0472">Membrane</keyword>
<reference evidence="3 4" key="1">
    <citation type="submission" date="2020-09" db="EMBL/GenBank/DDBJ databases">
        <title>novel species in genus Nocardioides.</title>
        <authorList>
            <person name="Zhang G."/>
        </authorList>
    </citation>
    <scope>NUCLEOTIDE SEQUENCE [LARGE SCALE GENOMIC DNA]</scope>
    <source>
        <strain evidence="3 4">19197</strain>
    </source>
</reference>
<sequence>MPPTPAPASSSRASTRCRSSARSALADQPRTKAGRPLLWAAGLSLSLVAALVVALLARDSRYEADTGPLDVPRASPAAATAALTTFVDGIEARDADVMADLAPGGDTAARDLLAGIGRNAAALALVGVTARYVDQVGAVDEDGTWSGVVELTWQLDGFDPAPSEADVVVTFAPDGDTLGIVGFGSADGGGRSRTPLWLRGELSVARTAGVLVMADGTTGEADDVAQRVTRGIQVVRRVLPDWEGPVVVEVPASGADLDETLGASPGTYADIAAVTAAVGSGTADDAPVHVLVNPDVTDGLRRAGAQVVMSHELVHVATDAARSAMEPWLLEGFADYVALRNTRLPDRVTLGRAVDAVRRDGLPEALPSAADFDTRSDGLQAAYEGAWLACRIIAERVGEERLVQLYGDVSGGAAIGDRLRMRGLPLGRLTATWRGTLADLSR</sequence>
<keyword evidence="2" id="KW-0812">Transmembrane</keyword>
<dbReference type="EMBL" id="JACXYY010000001">
    <property type="protein sequence ID" value="MBD3913396.1"/>
    <property type="molecule type" value="Genomic_DNA"/>
</dbReference>
<feature type="transmembrane region" description="Helical" evidence="2">
    <location>
        <begin position="37"/>
        <end position="57"/>
    </location>
</feature>
<evidence type="ECO:0000256" key="1">
    <source>
        <dbReference type="SAM" id="MobiDB-lite"/>
    </source>
</evidence>
<dbReference type="RefSeq" id="WP_191197724.1">
    <property type="nucleotide sequence ID" value="NZ_BAAAPA010000002.1"/>
</dbReference>
<evidence type="ECO:0000313" key="4">
    <source>
        <dbReference type="Proteomes" id="UP000649289"/>
    </source>
</evidence>
<feature type="region of interest" description="Disordered" evidence="1">
    <location>
        <begin position="1"/>
        <end position="28"/>
    </location>
</feature>
<evidence type="ECO:0000256" key="2">
    <source>
        <dbReference type="SAM" id="Phobius"/>
    </source>
</evidence>
<accession>A0ABR8MDW6</accession>
<name>A0ABR8MDW6_9ACTN</name>
<evidence type="ECO:0000313" key="3">
    <source>
        <dbReference type="EMBL" id="MBD3913396.1"/>
    </source>
</evidence>
<comment type="caution">
    <text evidence="3">The sequence shown here is derived from an EMBL/GenBank/DDBJ whole genome shotgun (WGS) entry which is preliminary data.</text>
</comment>
<dbReference type="Proteomes" id="UP000649289">
    <property type="component" value="Unassembled WGS sequence"/>
</dbReference>
<protein>
    <recommendedName>
        <fullName evidence="5">Peptidase MA-like domain-containing protein</fullName>
    </recommendedName>
</protein>
<feature type="compositionally biased region" description="Low complexity" evidence="1">
    <location>
        <begin position="7"/>
        <end position="24"/>
    </location>
</feature>
<keyword evidence="2" id="KW-1133">Transmembrane helix</keyword>
<gene>
    <name evidence="3" type="ORF">IEZ25_02115</name>
</gene>